<evidence type="ECO:0000256" key="1">
    <source>
        <dbReference type="SAM" id="MobiDB-lite"/>
    </source>
</evidence>
<accession>A0A974CWE2</accession>
<name>A0A974CWE2_XENLA</name>
<dbReference type="EMBL" id="CM004474">
    <property type="protein sequence ID" value="OCT80076.1"/>
    <property type="molecule type" value="Genomic_DNA"/>
</dbReference>
<feature type="non-terminal residue" evidence="2">
    <location>
        <position position="1"/>
    </location>
</feature>
<sequence length="153" mass="17656">GSSRSSSPKHQWKTILWSCKDTFRVQLGRLLVHLLSPSQPLEVRKQALDIVQEPKHQEILRDCLSPGLQHGPKLALYLYELMHDHKEELTKEEQVAGGLFINALKLTGYRCIPPSAPPKPDLIKAIREEQKKYENEENENRVAWRKTISNNQQ</sequence>
<reference evidence="3" key="1">
    <citation type="journal article" date="2016" name="Nature">
        <title>Genome evolution in the allotetraploid frog Xenopus laevis.</title>
        <authorList>
            <person name="Session A.M."/>
            <person name="Uno Y."/>
            <person name="Kwon T."/>
            <person name="Chapman J.A."/>
            <person name="Toyoda A."/>
            <person name="Takahashi S."/>
            <person name="Fukui A."/>
            <person name="Hikosaka A."/>
            <person name="Suzuki A."/>
            <person name="Kondo M."/>
            <person name="van Heeringen S.J."/>
            <person name="Quigley I."/>
            <person name="Heinz S."/>
            <person name="Ogino H."/>
            <person name="Ochi H."/>
            <person name="Hellsten U."/>
            <person name="Lyons J.B."/>
            <person name="Simakov O."/>
            <person name="Putnam N."/>
            <person name="Stites J."/>
            <person name="Kuroki Y."/>
            <person name="Tanaka T."/>
            <person name="Michiue T."/>
            <person name="Watanabe M."/>
            <person name="Bogdanovic O."/>
            <person name="Lister R."/>
            <person name="Georgiou G."/>
            <person name="Paranjpe S.S."/>
            <person name="van Kruijsbergen I."/>
            <person name="Shu S."/>
            <person name="Carlson J."/>
            <person name="Kinoshita T."/>
            <person name="Ohta Y."/>
            <person name="Mawaribuchi S."/>
            <person name="Jenkins J."/>
            <person name="Grimwood J."/>
            <person name="Schmutz J."/>
            <person name="Mitros T."/>
            <person name="Mozaffari S.V."/>
            <person name="Suzuki Y."/>
            <person name="Haramoto Y."/>
            <person name="Yamamoto T.S."/>
            <person name="Takagi C."/>
            <person name="Heald R."/>
            <person name="Miller K."/>
            <person name="Haudenschild C."/>
            <person name="Kitzman J."/>
            <person name="Nakayama T."/>
            <person name="Izutsu Y."/>
            <person name="Robert J."/>
            <person name="Fortriede J."/>
            <person name="Burns K."/>
            <person name="Lotay V."/>
            <person name="Karimi K."/>
            <person name="Yasuoka Y."/>
            <person name="Dichmann D.S."/>
            <person name="Flajnik M.F."/>
            <person name="Houston D.W."/>
            <person name="Shendure J."/>
            <person name="DuPasquier L."/>
            <person name="Vize P.D."/>
            <person name="Zorn A.M."/>
            <person name="Ito M."/>
            <person name="Marcotte E.M."/>
            <person name="Wallingford J.B."/>
            <person name="Ito Y."/>
            <person name="Asashima M."/>
            <person name="Ueno N."/>
            <person name="Matsuda Y."/>
            <person name="Veenstra G.J."/>
            <person name="Fujiyama A."/>
            <person name="Harland R.M."/>
            <person name="Taira M."/>
            <person name="Rokhsar D.S."/>
        </authorList>
    </citation>
    <scope>NUCLEOTIDE SEQUENCE [LARGE SCALE GENOMIC DNA]</scope>
    <source>
        <strain evidence="3">J</strain>
    </source>
</reference>
<feature type="non-terminal residue" evidence="2">
    <location>
        <position position="153"/>
    </location>
</feature>
<dbReference type="AlphaFoldDB" id="A0A974CWE2"/>
<proteinExistence type="predicted"/>
<feature type="compositionally biased region" description="Basic and acidic residues" evidence="1">
    <location>
        <begin position="132"/>
        <end position="142"/>
    </location>
</feature>
<organism evidence="2 3">
    <name type="scientific">Xenopus laevis</name>
    <name type="common">African clawed frog</name>
    <dbReference type="NCBI Taxonomy" id="8355"/>
    <lineage>
        <taxon>Eukaryota</taxon>
        <taxon>Metazoa</taxon>
        <taxon>Chordata</taxon>
        <taxon>Craniata</taxon>
        <taxon>Vertebrata</taxon>
        <taxon>Euteleostomi</taxon>
        <taxon>Amphibia</taxon>
        <taxon>Batrachia</taxon>
        <taxon>Anura</taxon>
        <taxon>Pipoidea</taxon>
        <taxon>Pipidae</taxon>
        <taxon>Xenopodinae</taxon>
        <taxon>Xenopus</taxon>
        <taxon>Xenopus</taxon>
    </lineage>
</organism>
<protein>
    <submittedName>
        <fullName evidence="2">Uncharacterized protein</fullName>
    </submittedName>
</protein>
<dbReference type="Proteomes" id="UP000694892">
    <property type="component" value="Chromosome 5L"/>
</dbReference>
<evidence type="ECO:0000313" key="2">
    <source>
        <dbReference type="EMBL" id="OCT80076.1"/>
    </source>
</evidence>
<gene>
    <name evidence="2" type="ORF">XELAEV_1802688911mg</name>
</gene>
<feature type="region of interest" description="Disordered" evidence="1">
    <location>
        <begin position="132"/>
        <end position="153"/>
    </location>
</feature>
<evidence type="ECO:0000313" key="3">
    <source>
        <dbReference type="Proteomes" id="UP000694892"/>
    </source>
</evidence>